<evidence type="ECO:0008006" key="3">
    <source>
        <dbReference type="Google" id="ProtNLM"/>
    </source>
</evidence>
<sequence>MEAKFLELYNQELKFIRESGAEFAKEYPKIAGRLGLDGFDCSDPYVERLLEGFAFLSARIHLKLDASFPQFTQHLLELLFPTFLQPLPSMLIAQFTPDFEEGSLLEGVNMPRQTPLHSLLSKGEQTACEYRTSHAVTLWPVRLTQAEYVNAQDLASYVNRGLLPYQPKSGILITLETAPNIKFSEIMMDSLNLHIRGSESFPLYLFEALFKGFKGLMYKTGDKLWRREKAPTDLSPLGYDKDDALLPYCNRQFDGFRLLREYFAFTRRYLFLALNNLRPTFEQCHESKVQLLLLLDHNDKRLENLVSADNFALHCSPAINLFPKRADRINVSRVSNELHVVPDKLRPLDYEVCAVTDVKGFSSGVESTSQFLPLYGSDDKPNLQHRGYFTTTRSTRTLSVNERKFGHRSSYIGTELSLSLVDPKNAPYAENLRQLSVETLCCNRDLPLMMPLGKSTTDFTIETGAPCEAVRCVGEPTRPSPPLSEGNVAWDLINQLSINFLGMSNESEGDALTSLKTLLSLMMNKNDHTASKQIDGIINVQTRQITSRLPFSGPICFGRGVEIKITLDEMAYEGNSIFMLGMVLDRFFANYVSLNSFTQLVLHSSNRGEVHRWPIRIGLRSAI</sequence>
<dbReference type="PANTHER" id="PTHR35370:SF1">
    <property type="entry name" value="TYPE VI SECRETION SYSTEM COMPONENT TSSF1"/>
    <property type="match status" value="1"/>
</dbReference>
<accession>A0AA37SZ58</accession>
<dbReference type="PIRSF" id="PIRSF028304">
    <property type="entry name" value="UCP028304"/>
    <property type="match status" value="1"/>
</dbReference>
<organism evidence="1 2">
    <name type="scientific">Agaribacter marinus</name>
    <dbReference type="NCBI Taxonomy" id="1431249"/>
    <lineage>
        <taxon>Bacteria</taxon>
        <taxon>Pseudomonadati</taxon>
        <taxon>Pseudomonadota</taxon>
        <taxon>Gammaproteobacteria</taxon>
        <taxon>Alteromonadales</taxon>
        <taxon>Alteromonadaceae</taxon>
        <taxon>Agaribacter</taxon>
    </lineage>
</organism>
<dbReference type="RefSeq" id="WP_284218221.1">
    <property type="nucleotide sequence ID" value="NZ_BSOT01000006.1"/>
</dbReference>
<reference evidence="1" key="1">
    <citation type="journal article" date="2014" name="Int. J. Syst. Evol. Microbiol.">
        <title>Complete genome sequence of Corynebacterium casei LMG S-19264T (=DSM 44701T), isolated from a smear-ripened cheese.</title>
        <authorList>
            <consortium name="US DOE Joint Genome Institute (JGI-PGF)"/>
            <person name="Walter F."/>
            <person name="Albersmeier A."/>
            <person name="Kalinowski J."/>
            <person name="Ruckert C."/>
        </authorList>
    </citation>
    <scope>NUCLEOTIDE SEQUENCE</scope>
    <source>
        <strain evidence="1">NBRC 110023</strain>
    </source>
</reference>
<protein>
    <recommendedName>
        <fullName evidence="3">Type VI secretion system protein ImpG</fullName>
    </recommendedName>
</protein>
<dbReference type="InterPro" id="IPR010272">
    <property type="entry name" value="T6SS_TssF"/>
</dbReference>
<name>A0AA37SZ58_9ALTE</name>
<comment type="caution">
    <text evidence="1">The sequence shown here is derived from an EMBL/GenBank/DDBJ whole genome shotgun (WGS) entry which is preliminary data.</text>
</comment>
<dbReference type="PANTHER" id="PTHR35370">
    <property type="entry name" value="CYTOPLASMIC PROTEIN-RELATED-RELATED"/>
    <property type="match status" value="1"/>
</dbReference>
<dbReference type="EMBL" id="BSOT01000006">
    <property type="protein sequence ID" value="GLR71887.1"/>
    <property type="molecule type" value="Genomic_DNA"/>
</dbReference>
<evidence type="ECO:0000313" key="2">
    <source>
        <dbReference type="Proteomes" id="UP001156601"/>
    </source>
</evidence>
<gene>
    <name evidence="1" type="ORF">GCM10007852_27950</name>
</gene>
<dbReference type="Pfam" id="PF05947">
    <property type="entry name" value="T6SS_TssF"/>
    <property type="match status" value="1"/>
</dbReference>
<dbReference type="Proteomes" id="UP001156601">
    <property type="component" value="Unassembled WGS sequence"/>
</dbReference>
<evidence type="ECO:0000313" key="1">
    <source>
        <dbReference type="EMBL" id="GLR71887.1"/>
    </source>
</evidence>
<dbReference type="NCBIfam" id="TIGR03359">
    <property type="entry name" value="VI_chp_6"/>
    <property type="match status" value="1"/>
</dbReference>
<reference evidence="1" key="2">
    <citation type="submission" date="2023-01" db="EMBL/GenBank/DDBJ databases">
        <title>Draft genome sequence of Agaribacter marinus strain NBRC 110023.</title>
        <authorList>
            <person name="Sun Q."/>
            <person name="Mori K."/>
        </authorList>
    </citation>
    <scope>NUCLEOTIDE SEQUENCE</scope>
    <source>
        <strain evidence="1">NBRC 110023</strain>
    </source>
</reference>
<keyword evidence="2" id="KW-1185">Reference proteome</keyword>
<proteinExistence type="predicted"/>
<dbReference type="AlphaFoldDB" id="A0AA37SZ58"/>